<proteinExistence type="predicted"/>
<gene>
    <name evidence="5" type="ORF">A8926_6878</name>
</gene>
<evidence type="ECO:0000313" key="5">
    <source>
        <dbReference type="EMBL" id="PKW18750.1"/>
    </source>
</evidence>
<dbReference type="GO" id="GO:0044550">
    <property type="term" value="P:secondary metabolite biosynthetic process"/>
    <property type="evidence" value="ECO:0007669"/>
    <property type="project" value="TreeGrafter"/>
</dbReference>
<dbReference type="GO" id="GO:0016746">
    <property type="term" value="F:acyltransferase activity"/>
    <property type="evidence" value="ECO:0007669"/>
    <property type="project" value="UniProtKB-KW"/>
</dbReference>
<keyword evidence="6" id="KW-1185">Reference proteome</keyword>
<dbReference type="InterPro" id="IPR016039">
    <property type="entry name" value="Thiolase-like"/>
</dbReference>
<accession>A0A2N3Y777</accession>
<comment type="caution">
    <text evidence="5">The sequence shown here is derived from an EMBL/GenBank/DDBJ whole genome shotgun (WGS) entry which is preliminary data.</text>
</comment>
<evidence type="ECO:0000256" key="2">
    <source>
        <dbReference type="ARBA" id="ARBA00023315"/>
    </source>
</evidence>
<dbReference type="AlphaFoldDB" id="A0A2N3Y777"/>
<evidence type="ECO:0000313" key="6">
    <source>
        <dbReference type="Proteomes" id="UP000233786"/>
    </source>
</evidence>
<sequence>MKHHRITINGVGAVTGDLAPVADAINTGRYSPEQARRNQQSSVAVAPDRTGPELAAHAGHQALRGFSGRLDLHLHATIHDPGLDFWSHNSYVADQLRLDTTMTLALNGMSNSMIAGLELAATVLAGQHGHAALLTAGDTFHAPLFDRWQTDPGITYGDAGAAVLLHRDSPHDAVAELIATASHAQPCLEGLHRGKTPWYNGNTYRPPIQLRHRKAHWLGTHDGPGTIEALNAAATTAVVKQVLYDAELELDDVRWVLCPHYGAPLAHRHCLAPLRIPEQRSSTFLARRYGHMGAADHIIDLHHLLTRHQATTGDHVILLGIGVGMTWTAALLRIA</sequence>
<keyword evidence="2" id="KW-0012">Acyltransferase</keyword>
<organism evidence="5 6">
    <name type="scientific">Saccharopolyspora spinosa</name>
    <dbReference type="NCBI Taxonomy" id="60894"/>
    <lineage>
        <taxon>Bacteria</taxon>
        <taxon>Bacillati</taxon>
        <taxon>Actinomycetota</taxon>
        <taxon>Actinomycetes</taxon>
        <taxon>Pseudonocardiales</taxon>
        <taxon>Pseudonocardiaceae</taxon>
        <taxon>Saccharopolyspora</taxon>
    </lineage>
</organism>
<dbReference type="PANTHER" id="PTHR34069:SF2">
    <property type="entry name" value="BETA-KETOACYL-[ACYL-CARRIER-PROTEIN] SYNTHASE III"/>
    <property type="match status" value="1"/>
</dbReference>
<evidence type="ECO:0000259" key="4">
    <source>
        <dbReference type="Pfam" id="PF08545"/>
    </source>
</evidence>
<name>A0A2N3Y777_SACSN</name>
<dbReference type="PANTHER" id="PTHR34069">
    <property type="entry name" value="3-OXOACYL-[ACYL-CARRIER-PROTEIN] SYNTHASE 3"/>
    <property type="match status" value="1"/>
</dbReference>
<feature type="domain" description="Beta-ketoacyl-[acyl-carrier-protein] synthase III C-terminal" evidence="3">
    <location>
        <begin position="245"/>
        <end position="334"/>
    </location>
</feature>
<evidence type="ECO:0000256" key="1">
    <source>
        <dbReference type="ARBA" id="ARBA00022679"/>
    </source>
</evidence>
<dbReference type="Gene3D" id="3.40.47.10">
    <property type="match status" value="2"/>
</dbReference>
<dbReference type="CDD" id="cd00827">
    <property type="entry name" value="init_cond_enzymes"/>
    <property type="match status" value="1"/>
</dbReference>
<evidence type="ECO:0000259" key="3">
    <source>
        <dbReference type="Pfam" id="PF08541"/>
    </source>
</evidence>
<feature type="domain" description="Beta-ketoacyl-[acyl-carrier-protein] synthase III N-terminal" evidence="4">
    <location>
        <begin position="107"/>
        <end position="179"/>
    </location>
</feature>
<dbReference type="RefSeq" id="WP_010310256.1">
    <property type="nucleotide sequence ID" value="NZ_CP061007.1"/>
</dbReference>
<dbReference type="InterPro" id="IPR013747">
    <property type="entry name" value="ACP_syn_III_C"/>
</dbReference>
<dbReference type="SUPFAM" id="SSF53901">
    <property type="entry name" value="Thiolase-like"/>
    <property type="match status" value="1"/>
</dbReference>
<dbReference type="EMBL" id="PJNB01000001">
    <property type="protein sequence ID" value="PKW18750.1"/>
    <property type="molecule type" value="Genomic_DNA"/>
</dbReference>
<keyword evidence="1" id="KW-0808">Transferase</keyword>
<dbReference type="Pfam" id="PF08545">
    <property type="entry name" value="ACP_syn_III"/>
    <property type="match status" value="1"/>
</dbReference>
<dbReference type="Pfam" id="PF08541">
    <property type="entry name" value="ACP_syn_III_C"/>
    <property type="match status" value="1"/>
</dbReference>
<reference evidence="5" key="1">
    <citation type="submission" date="2017-12" db="EMBL/GenBank/DDBJ databases">
        <title>Sequencing the genomes of 1000 Actinobacteria strains.</title>
        <authorList>
            <person name="Klenk H.-P."/>
        </authorList>
    </citation>
    <scope>NUCLEOTIDE SEQUENCE [LARGE SCALE GENOMIC DNA]</scope>
    <source>
        <strain evidence="5">DSM 44228</strain>
    </source>
</reference>
<protein>
    <submittedName>
        <fullName evidence="5">3-oxoacyl-[acyl-carrier-protein] synthase-3</fullName>
    </submittedName>
</protein>
<dbReference type="Proteomes" id="UP000233786">
    <property type="component" value="Unassembled WGS sequence"/>
</dbReference>
<dbReference type="InterPro" id="IPR013751">
    <property type="entry name" value="ACP_syn_III_N"/>
</dbReference>
<dbReference type="STRING" id="994479.GCA_000194155_04899"/>